<accession>K1TXL4</accession>
<sequence>MFENKKILILGMARSGYEAAKVLIKRGNTVILNDGKEEEKLDKEQVEELRELGVTVVLGTHPDDLLDDTFDYLIKNPGVPIRHKYVVKARNLNIEVINEVELAYRLLPKTVKLIGITGTNGKTTTTTLTYEILKKAFNDRVHLAGNIGYPLCSILDKVVDDDIIVMEVSAQQGENLVTFKPNVGLMTNLSPAHLEFFGDYDYYKSVKAKMFYNQTTDDVAIMNMENKDVMDLLKGIKSQTKYFSSKNEINGVYLKDNAIYYYGDKVIDTNIIRIKGMHNLENCMSAIAIVKEFGVDNEIIREVISHFKGVEHRLEYVDTVDGRTFYNDTEATNIKCTQIALSSFSEPTLIILGGLERGQVLEDLTPYMKNVKAILSIGQCRERVREYGESLGIKTFCYEYMKDGFKELYNYSSPGDVILLSPATASWDQYKECEVRGAEFKKLVNELKEKEK</sequence>
<dbReference type="NCBIfam" id="TIGR01087">
    <property type="entry name" value="murD"/>
    <property type="match status" value="1"/>
</dbReference>
<dbReference type="GO" id="GO:0009252">
    <property type="term" value="P:peptidoglycan biosynthetic process"/>
    <property type="evidence" value="ECO:0007669"/>
    <property type="project" value="UniProtKB-UniPathway"/>
</dbReference>
<dbReference type="EMBL" id="AJWZ01001172">
    <property type="protein sequence ID" value="EKC74593.1"/>
    <property type="molecule type" value="Genomic_DNA"/>
</dbReference>
<evidence type="ECO:0000313" key="8">
    <source>
        <dbReference type="EMBL" id="EKC74593.1"/>
    </source>
</evidence>
<comment type="pathway">
    <text evidence="2">Cell wall biogenesis; peptidoglycan biosynthesis.</text>
</comment>
<dbReference type="InterPro" id="IPR005762">
    <property type="entry name" value="MurD"/>
</dbReference>
<evidence type="ECO:0000256" key="1">
    <source>
        <dbReference type="ARBA" id="ARBA00004496"/>
    </source>
</evidence>
<dbReference type="Pfam" id="PF21799">
    <property type="entry name" value="MurD-like_N"/>
    <property type="match status" value="1"/>
</dbReference>
<dbReference type="Gene3D" id="3.90.190.20">
    <property type="entry name" value="Mur ligase, C-terminal domain"/>
    <property type="match status" value="1"/>
</dbReference>
<evidence type="ECO:0000259" key="7">
    <source>
        <dbReference type="Pfam" id="PF08245"/>
    </source>
</evidence>
<dbReference type="UniPathway" id="UPA00219"/>
<keyword evidence="3" id="KW-0963">Cytoplasm</keyword>
<dbReference type="InterPro" id="IPR036615">
    <property type="entry name" value="Mur_ligase_C_dom_sf"/>
</dbReference>
<dbReference type="GO" id="GO:0008764">
    <property type="term" value="F:UDP-N-acetylmuramoylalanine-D-glutamate ligase activity"/>
    <property type="evidence" value="ECO:0007669"/>
    <property type="project" value="InterPro"/>
</dbReference>
<organism evidence="8">
    <name type="scientific">human gut metagenome</name>
    <dbReference type="NCBI Taxonomy" id="408170"/>
    <lineage>
        <taxon>unclassified sequences</taxon>
        <taxon>metagenomes</taxon>
        <taxon>organismal metagenomes</taxon>
    </lineage>
</organism>
<keyword evidence="5" id="KW-0547">Nucleotide-binding</keyword>
<evidence type="ECO:0000256" key="3">
    <source>
        <dbReference type="ARBA" id="ARBA00022490"/>
    </source>
</evidence>
<keyword evidence="4" id="KW-0436">Ligase</keyword>
<evidence type="ECO:0000256" key="5">
    <source>
        <dbReference type="ARBA" id="ARBA00022741"/>
    </source>
</evidence>
<dbReference type="Gene3D" id="3.40.1190.10">
    <property type="entry name" value="Mur-like, catalytic domain"/>
    <property type="match status" value="1"/>
</dbReference>
<dbReference type="InterPro" id="IPR036565">
    <property type="entry name" value="Mur-like_cat_sf"/>
</dbReference>
<dbReference type="HAMAP" id="MF_00639">
    <property type="entry name" value="MurD"/>
    <property type="match status" value="1"/>
</dbReference>
<proteinExistence type="inferred from homology"/>
<dbReference type="SUPFAM" id="SSF53244">
    <property type="entry name" value="MurD-like peptide ligases, peptide-binding domain"/>
    <property type="match status" value="1"/>
</dbReference>
<evidence type="ECO:0000256" key="2">
    <source>
        <dbReference type="ARBA" id="ARBA00004752"/>
    </source>
</evidence>
<dbReference type="PANTHER" id="PTHR43692:SF1">
    <property type="entry name" value="UDP-N-ACETYLMURAMOYLALANINE--D-GLUTAMATE LIGASE"/>
    <property type="match status" value="1"/>
</dbReference>
<keyword evidence="6" id="KW-0067">ATP-binding</keyword>
<dbReference type="GO" id="GO:0005737">
    <property type="term" value="C:cytoplasm"/>
    <property type="evidence" value="ECO:0007669"/>
    <property type="project" value="UniProtKB-SubCell"/>
</dbReference>
<dbReference type="SUPFAM" id="SSF51984">
    <property type="entry name" value="MurCD N-terminal domain"/>
    <property type="match status" value="1"/>
</dbReference>
<dbReference type="AlphaFoldDB" id="K1TXL4"/>
<dbReference type="GO" id="GO:0005524">
    <property type="term" value="F:ATP binding"/>
    <property type="evidence" value="ECO:0007669"/>
    <property type="project" value="UniProtKB-KW"/>
</dbReference>
<dbReference type="PANTHER" id="PTHR43692">
    <property type="entry name" value="UDP-N-ACETYLMURAMOYLALANINE--D-GLUTAMATE LIGASE"/>
    <property type="match status" value="1"/>
</dbReference>
<name>K1TXL4_9ZZZZ</name>
<protein>
    <submittedName>
        <fullName evidence="8">UDP-N-acetylmuramoyl-L-alanyl-D-glutamate synthetase</fullName>
    </submittedName>
</protein>
<comment type="subcellular location">
    <subcellularLocation>
        <location evidence="1">Cytoplasm</location>
    </subcellularLocation>
</comment>
<dbReference type="GO" id="GO:0008360">
    <property type="term" value="P:regulation of cell shape"/>
    <property type="evidence" value="ECO:0007669"/>
    <property type="project" value="InterPro"/>
</dbReference>
<dbReference type="InterPro" id="IPR013221">
    <property type="entry name" value="Mur_ligase_cen"/>
</dbReference>
<gene>
    <name evidence="8" type="ORF">OBE_01758</name>
</gene>
<evidence type="ECO:0000256" key="4">
    <source>
        <dbReference type="ARBA" id="ARBA00022598"/>
    </source>
</evidence>
<dbReference type="GO" id="GO:0051301">
    <property type="term" value="P:cell division"/>
    <property type="evidence" value="ECO:0007669"/>
    <property type="project" value="InterPro"/>
</dbReference>
<reference evidence="8" key="1">
    <citation type="journal article" date="2013" name="Environ. Microbiol.">
        <title>Microbiota from the distal guts of lean and obese adolescents exhibit partial functional redundancy besides clear differences in community structure.</title>
        <authorList>
            <person name="Ferrer M."/>
            <person name="Ruiz A."/>
            <person name="Lanza F."/>
            <person name="Haange S.B."/>
            <person name="Oberbach A."/>
            <person name="Till H."/>
            <person name="Bargiela R."/>
            <person name="Campoy C."/>
            <person name="Segura M.T."/>
            <person name="Richter M."/>
            <person name="von Bergen M."/>
            <person name="Seifert J."/>
            <person name="Suarez A."/>
        </authorList>
    </citation>
    <scope>NUCLEOTIDE SEQUENCE</scope>
</reference>
<evidence type="ECO:0000256" key="6">
    <source>
        <dbReference type="ARBA" id="ARBA00022840"/>
    </source>
</evidence>
<dbReference type="Pfam" id="PF08245">
    <property type="entry name" value="Mur_ligase_M"/>
    <property type="match status" value="1"/>
</dbReference>
<dbReference type="Gene3D" id="3.40.50.720">
    <property type="entry name" value="NAD(P)-binding Rossmann-like Domain"/>
    <property type="match status" value="1"/>
</dbReference>
<dbReference type="SUPFAM" id="SSF53623">
    <property type="entry name" value="MurD-like peptide ligases, catalytic domain"/>
    <property type="match status" value="1"/>
</dbReference>
<comment type="caution">
    <text evidence="8">The sequence shown here is derived from an EMBL/GenBank/DDBJ whole genome shotgun (WGS) entry which is preliminary data.</text>
</comment>
<feature type="domain" description="Mur ligase central" evidence="7">
    <location>
        <begin position="116"/>
        <end position="289"/>
    </location>
</feature>